<reference evidence="1" key="1">
    <citation type="submission" date="2014-09" db="EMBL/GenBank/DDBJ databases">
        <authorList>
            <person name="Magalhaes I.L.F."/>
            <person name="Oliveira U."/>
            <person name="Santos F.R."/>
            <person name="Vidigal T.H.D.A."/>
            <person name="Brescovit A.D."/>
            <person name="Santos A.J."/>
        </authorList>
    </citation>
    <scope>NUCLEOTIDE SEQUENCE</scope>
    <source>
        <tissue evidence="1">Shoot tissue taken approximately 20 cm above the soil surface</tissue>
    </source>
</reference>
<protein>
    <submittedName>
        <fullName evidence="1">Uncharacterized protein</fullName>
    </submittedName>
</protein>
<dbReference type="EMBL" id="GBRH01279922">
    <property type="protein sequence ID" value="JAD17973.1"/>
    <property type="molecule type" value="Transcribed_RNA"/>
</dbReference>
<sequence length="27" mass="3338">MYFFSHQSICSENIPKFRVLNFMTLRK</sequence>
<name>A0A0A8XYY1_ARUDO</name>
<evidence type="ECO:0000313" key="1">
    <source>
        <dbReference type="EMBL" id="JAD17973.1"/>
    </source>
</evidence>
<reference evidence="1" key="2">
    <citation type="journal article" date="2015" name="Data Brief">
        <title>Shoot transcriptome of the giant reed, Arundo donax.</title>
        <authorList>
            <person name="Barrero R.A."/>
            <person name="Guerrero F.D."/>
            <person name="Moolhuijzen P."/>
            <person name="Goolsby J.A."/>
            <person name="Tidwell J."/>
            <person name="Bellgard S.E."/>
            <person name="Bellgard M.I."/>
        </authorList>
    </citation>
    <scope>NUCLEOTIDE SEQUENCE</scope>
    <source>
        <tissue evidence="1">Shoot tissue taken approximately 20 cm above the soil surface</tissue>
    </source>
</reference>
<accession>A0A0A8XYY1</accession>
<organism evidence="1">
    <name type="scientific">Arundo donax</name>
    <name type="common">Giant reed</name>
    <name type="synonym">Donax arundinaceus</name>
    <dbReference type="NCBI Taxonomy" id="35708"/>
    <lineage>
        <taxon>Eukaryota</taxon>
        <taxon>Viridiplantae</taxon>
        <taxon>Streptophyta</taxon>
        <taxon>Embryophyta</taxon>
        <taxon>Tracheophyta</taxon>
        <taxon>Spermatophyta</taxon>
        <taxon>Magnoliopsida</taxon>
        <taxon>Liliopsida</taxon>
        <taxon>Poales</taxon>
        <taxon>Poaceae</taxon>
        <taxon>PACMAD clade</taxon>
        <taxon>Arundinoideae</taxon>
        <taxon>Arundineae</taxon>
        <taxon>Arundo</taxon>
    </lineage>
</organism>
<dbReference type="AlphaFoldDB" id="A0A0A8XYY1"/>
<proteinExistence type="predicted"/>